<feature type="region of interest" description="Disordered" evidence="4">
    <location>
        <begin position="825"/>
        <end position="853"/>
    </location>
</feature>
<feature type="domain" description="EF-hand" evidence="5">
    <location>
        <begin position="719"/>
        <end position="742"/>
    </location>
</feature>
<dbReference type="SMART" id="SM00054">
    <property type="entry name" value="EFh"/>
    <property type="match status" value="4"/>
</dbReference>
<feature type="domain" description="EF-hand" evidence="5">
    <location>
        <begin position="682"/>
        <end position="717"/>
    </location>
</feature>
<dbReference type="InterPro" id="IPR052347">
    <property type="entry name" value="Isochorismatase_Nicotinamidase"/>
</dbReference>
<dbReference type="InterPro" id="IPR018247">
    <property type="entry name" value="EF_Hand_1_Ca_BS"/>
</dbReference>
<dbReference type="SUPFAM" id="SSF52047">
    <property type="entry name" value="RNI-like"/>
    <property type="match status" value="1"/>
</dbReference>
<dbReference type="InterPro" id="IPR002048">
    <property type="entry name" value="EF_hand_dom"/>
</dbReference>
<evidence type="ECO:0000259" key="5">
    <source>
        <dbReference type="PROSITE" id="PS50222"/>
    </source>
</evidence>
<evidence type="ECO:0000313" key="6">
    <source>
        <dbReference type="EMBL" id="KAK1929307.1"/>
    </source>
</evidence>
<dbReference type="PROSITE" id="PS00018">
    <property type="entry name" value="EF_HAND_1"/>
    <property type="match status" value="3"/>
</dbReference>
<dbReference type="SUPFAM" id="SSF52499">
    <property type="entry name" value="Isochorismatase-like hydrolases"/>
    <property type="match status" value="2"/>
</dbReference>
<gene>
    <name evidence="6" type="ORF">P3T76_015259</name>
</gene>
<comment type="caution">
    <text evidence="6">The sequence shown here is derived from an EMBL/GenBank/DDBJ whole genome shotgun (WGS) entry which is preliminary data.</text>
</comment>
<dbReference type="Gene3D" id="1.10.238.10">
    <property type="entry name" value="EF-hand"/>
    <property type="match status" value="2"/>
</dbReference>
<dbReference type="PANTHER" id="PTHR11080">
    <property type="entry name" value="PYRAZINAMIDASE/NICOTINAMIDASE"/>
    <property type="match status" value="1"/>
</dbReference>
<dbReference type="InterPro" id="IPR011992">
    <property type="entry name" value="EF-hand-dom_pair"/>
</dbReference>
<feature type="compositionally biased region" description="Basic and acidic residues" evidence="4">
    <location>
        <begin position="171"/>
        <end position="180"/>
    </location>
</feature>
<dbReference type="InterPro" id="IPR001611">
    <property type="entry name" value="Leu-rich_rpt"/>
</dbReference>
<keyword evidence="7" id="KW-1185">Reference proteome</keyword>
<dbReference type="Pfam" id="PF13516">
    <property type="entry name" value="LRR_6"/>
    <property type="match status" value="3"/>
</dbReference>
<protein>
    <submittedName>
        <fullName evidence="6">Leucine-rich repeat-containing protein 74A</fullName>
    </submittedName>
</protein>
<comment type="similarity">
    <text evidence="1">Belongs to the isochorismatase family.</text>
</comment>
<feature type="region of interest" description="Disordered" evidence="4">
    <location>
        <begin position="171"/>
        <end position="191"/>
    </location>
</feature>
<evidence type="ECO:0000256" key="1">
    <source>
        <dbReference type="ARBA" id="ARBA00006336"/>
    </source>
</evidence>
<evidence type="ECO:0000256" key="3">
    <source>
        <dbReference type="ARBA" id="ARBA00022837"/>
    </source>
</evidence>
<dbReference type="Gene3D" id="3.80.10.10">
    <property type="entry name" value="Ribonuclease Inhibitor"/>
    <property type="match status" value="2"/>
</dbReference>
<dbReference type="GO" id="GO:0005509">
    <property type="term" value="F:calcium ion binding"/>
    <property type="evidence" value="ECO:0007669"/>
    <property type="project" value="InterPro"/>
</dbReference>
<dbReference type="PROSITE" id="PS50222">
    <property type="entry name" value="EF_HAND_2"/>
    <property type="match status" value="4"/>
</dbReference>
<dbReference type="PANTHER" id="PTHR11080:SF2">
    <property type="entry name" value="LD05707P"/>
    <property type="match status" value="1"/>
</dbReference>
<dbReference type="InterPro" id="IPR032675">
    <property type="entry name" value="LRR_dom_sf"/>
</dbReference>
<dbReference type="CDD" id="cd00051">
    <property type="entry name" value="EFh"/>
    <property type="match status" value="1"/>
</dbReference>
<keyword evidence="2" id="KW-0378">Hydrolase</keyword>
<proteinExistence type="inferred from homology"/>
<name>A0AAD9G0K9_9STRA</name>
<evidence type="ECO:0000313" key="7">
    <source>
        <dbReference type="Proteomes" id="UP001259832"/>
    </source>
</evidence>
<dbReference type="GO" id="GO:0016787">
    <property type="term" value="F:hydrolase activity"/>
    <property type="evidence" value="ECO:0007669"/>
    <property type="project" value="UniProtKB-KW"/>
</dbReference>
<accession>A0AAD9G0K9</accession>
<dbReference type="Proteomes" id="UP001259832">
    <property type="component" value="Unassembled WGS sequence"/>
</dbReference>
<keyword evidence="3" id="KW-0106">Calcium</keyword>
<dbReference type="InterPro" id="IPR036380">
    <property type="entry name" value="Isochorismatase-like_sf"/>
</dbReference>
<feature type="domain" description="EF-hand" evidence="5">
    <location>
        <begin position="646"/>
        <end position="681"/>
    </location>
</feature>
<dbReference type="Gene3D" id="3.40.50.850">
    <property type="entry name" value="Isochorismatase-like"/>
    <property type="match status" value="2"/>
</dbReference>
<evidence type="ECO:0000256" key="4">
    <source>
        <dbReference type="SAM" id="MobiDB-lite"/>
    </source>
</evidence>
<reference evidence="6" key="1">
    <citation type="submission" date="2023-08" db="EMBL/GenBank/DDBJ databases">
        <title>Reference Genome Resource for the Citrus Pathogen Phytophthora citrophthora.</title>
        <authorList>
            <person name="Moller H."/>
            <person name="Coetzee B."/>
            <person name="Rose L.J."/>
            <person name="Van Niekerk J.M."/>
        </authorList>
    </citation>
    <scope>NUCLEOTIDE SEQUENCE</scope>
    <source>
        <strain evidence="6">STE-U-9442</strain>
    </source>
</reference>
<feature type="domain" description="EF-hand" evidence="5">
    <location>
        <begin position="746"/>
        <end position="781"/>
    </location>
</feature>
<dbReference type="SUPFAM" id="SSF47473">
    <property type="entry name" value="EF-hand"/>
    <property type="match status" value="1"/>
</dbReference>
<sequence>MSWEKNMLDTSVGMIRSCKETRPPAVPSTLAPLPSPTKQPTQLSLTLSKKQLKAGDESRPMTLEESYDEVEKMLEEHRHQRKDTRPRRVEALKVNEQRRAFVFAPLDDPRMLSEMAAQEAADAREKLSKGESEMDVDRTKLKYFGPEARTSYYQMYKELHSKPHLFIDRETHEQHRESQRRNSTVSLRRSTGMRRSLPTLEQAQISVGGGDMSLVSTVPRSPRTLFLGACLAGGQAAPTLLLRREYNKRAFDFSHQGLGDNFIVRFAACLPELPLVECINVCDNRLTDAGISCLVRALENKPHLTSLDVSSNPIGIDAANVLRSYVRSNLCTLRVLALNEMTLSDEESARLAKALERNKSIERLLLRGNQIGLQVLASKGIHTVEEDEEEEEEEEDTSVKLLTGGQALGTMLTANLTLQQLDLSWNQLHSAGCGFIAAALPMNYQLRELDLSYNSLGDKGAFAIAHALRAGARLRRLTLSYNGISPRGGVGLASGLAVNSSLAMLSLDGNPLGVQGGKALMHASCAPRPNSGASSVCQLSLLDCSLTVSAPTMSAATGDEQLHVFNPVDPAGSYVLDLSDAYEHMVAHELLRLAVSHPGRHRFTKLEYSVTRGQVTKLEMVKRLVKPSSSSPSVDEAVINITNNGKSLNPVAMLFQRLDEDGSGAVEFTELVTALRSCGLEVSDEQLTAILQKYDYDNSGALHKREFADLFARVGFAFVDSDSSGSLDIDELRRVFQLLGVSEEVQVNDAIARVIAKYDLDGSGEIDAYEFLEFMTSEVLTVHDDPQTVHEKEEAKLMRLEPCEVASGAAWQVPDTGQLIADFAHSGGSVDTDDNPQQHDTGGYAGESQRPSDSMLMPDSMLSRFLVNASSISRNITEQTDFLHTVLAESGMYLSASQGEHLLTRQGAASSAVRPGRRLAALARLLPRIIDHRDAVSLVTRIVDIHNQWLERLALRRWLGAQLFSVQLGALTNAYAFDLSRDEHRVALRRLALIAQEEKQFSRWRSGRGDTSQSGNWENFRWATLDGEPVLLSSTYILNKVLGPVRERSVSNLLPPPSKLVFYYVSTTRPPRGTKPLSQRRFEQLLAVLAQPPSENEIDALCEDRRDQEDPTSGSSDTKKRTQALLHWELIRRFVRTRAAETLQKNKRRSIAGEAMDRLTNTVEGLHQKLLLLEILVADRWLSCAQAQELVQAFPNAVRARARAACLAFSRIVDLENFVQIYDGLSVEDQEECVKRLGWLNILDPLQPDRQYPPLDLSIYDERELVQMLAQLALQEGTSCWQNASYRPNTTATGGDQGVSDSTDSMAVLPPPGWGRPDAVGPESVKHHGTVCLRYHSPVGETEGYRTDEAQRDADRLALRERTHFQTSRVSDTPSPIHPVMLSKCWFFASCIALLASAVASTADSKDCVTDFESDVERAARLANEIPEGGLGVLVIDQQVSFHPGGSLAIESANADAARIAAFISNHTTELSQVVLTMDSHQRYHIAHGIFWENETGESPDPFTTIYAQNISDGVWKPRDSSLNEYVLAYTHSLEASGKFSLTIWPEHCIIGSPGHNIVPDVLASALEWTKESLKPIQYVMKGSNPYTEHYSALKAEYELPYDPSTSLNTALIKSLQRAGKLVIVGEALSHCVNYTVRDLVDNWPVERLSDLIILTDCSSPVAGFETEAEVRSCGCSNCDRKLNVGYRAQQFLSDMAAKGLTLTTSTEFNALSFAASFIAVLASLSSGTVYISSPPNNCSNYDENDVDTSACLANKINEGGLGLIVIDQQVSFHPGGSLAIATANEDAARIAAFISNHTSELDQLVLTMDSHQRYHIAHGVFWTNVTGDSPEPYTTIYAQNISDGVWMPRDASLHDYVLTYTEALEASGKFSLTIWPEHCLVGSSGHNIVTNVLDAALEWTKESLKPIEYVMKGSNPFTEHYSALRAEYVLPYDPSTSLNTELINTLQRSKKLVIVGEALSHCVNFTVRDLVGNWPEDRLSDLIILTDCSSPVAGYEAEAEEFLNDMAALGLTLTTSTEFYA</sequence>
<dbReference type="Pfam" id="PF13499">
    <property type="entry name" value="EF-hand_7"/>
    <property type="match status" value="2"/>
</dbReference>
<dbReference type="EMBL" id="JASMQC010000050">
    <property type="protein sequence ID" value="KAK1929307.1"/>
    <property type="molecule type" value="Genomic_DNA"/>
</dbReference>
<feature type="region of interest" description="Disordered" evidence="4">
    <location>
        <begin position="19"/>
        <end position="63"/>
    </location>
</feature>
<dbReference type="SMART" id="SM00368">
    <property type="entry name" value="LRR_RI"/>
    <property type="match status" value="7"/>
</dbReference>
<evidence type="ECO:0000256" key="2">
    <source>
        <dbReference type="ARBA" id="ARBA00022801"/>
    </source>
</evidence>
<organism evidence="6 7">
    <name type="scientific">Phytophthora citrophthora</name>
    <dbReference type="NCBI Taxonomy" id="4793"/>
    <lineage>
        <taxon>Eukaryota</taxon>
        <taxon>Sar</taxon>
        <taxon>Stramenopiles</taxon>
        <taxon>Oomycota</taxon>
        <taxon>Peronosporomycetes</taxon>
        <taxon>Peronosporales</taxon>
        <taxon>Peronosporaceae</taxon>
        <taxon>Phytophthora</taxon>
    </lineage>
</organism>